<dbReference type="PANTHER" id="PTHR30028">
    <property type="entry name" value="UPF0014 INNER MEMBRANE PROTEIN YBBM-RELATED"/>
    <property type="match status" value="1"/>
</dbReference>
<protein>
    <submittedName>
        <fullName evidence="7">UPF0014 membrane protein STAR2</fullName>
    </submittedName>
</protein>
<keyword evidence="4 6" id="KW-1133">Transmembrane helix</keyword>
<evidence type="ECO:0000256" key="3">
    <source>
        <dbReference type="ARBA" id="ARBA00022692"/>
    </source>
</evidence>
<dbReference type="EMBL" id="CP015961">
    <property type="protein sequence ID" value="ANI93233.1"/>
    <property type="molecule type" value="Genomic_DNA"/>
</dbReference>
<evidence type="ECO:0000256" key="2">
    <source>
        <dbReference type="ARBA" id="ARBA00005268"/>
    </source>
</evidence>
<evidence type="ECO:0000313" key="7">
    <source>
        <dbReference type="EMBL" id="ANI93233.1"/>
    </source>
</evidence>
<feature type="transmembrane region" description="Helical" evidence="6">
    <location>
        <begin position="66"/>
        <end position="85"/>
    </location>
</feature>
<dbReference type="InterPro" id="IPR005226">
    <property type="entry name" value="UPF0014_fam"/>
</dbReference>
<keyword evidence="5 6" id="KW-0472">Membrane</keyword>
<dbReference type="GO" id="GO:0005886">
    <property type="term" value="C:plasma membrane"/>
    <property type="evidence" value="ECO:0007669"/>
    <property type="project" value="TreeGrafter"/>
</dbReference>
<evidence type="ECO:0000256" key="4">
    <source>
        <dbReference type="ARBA" id="ARBA00022989"/>
    </source>
</evidence>
<comment type="subcellular location">
    <subcellularLocation>
        <location evidence="1">Membrane</location>
        <topology evidence="1">Multi-pass membrane protein</topology>
    </subcellularLocation>
</comment>
<comment type="similarity">
    <text evidence="2">Belongs to the UPF0014 family.</text>
</comment>
<dbReference type="Pfam" id="PF03649">
    <property type="entry name" value="UPF0014"/>
    <property type="match status" value="1"/>
</dbReference>
<name>A0A173LMV6_9ACTN</name>
<dbReference type="KEGG" id="dtm:BJL86_2469"/>
<gene>
    <name evidence="7" type="ORF">BJL86_2469</name>
</gene>
<dbReference type="Proteomes" id="UP000186104">
    <property type="component" value="Chromosome"/>
</dbReference>
<feature type="transmembrane region" description="Helical" evidence="6">
    <location>
        <begin position="128"/>
        <end position="148"/>
    </location>
</feature>
<feature type="transmembrane region" description="Helical" evidence="6">
    <location>
        <begin position="41"/>
        <end position="60"/>
    </location>
</feature>
<evidence type="ECO:0000256" key="1">
    <source>
        <dbReference type="ARBA" id="ARBA00004141"/>
    </source>
</evidence>
<feature type="transmembrane region" description="Helical" evidence="6">
    <location>
        <begin position="97"/>
        <end position="122"/>
    </location>
</feature>
<keyword evidence="3 6" id="KW-0812">Transmembrane</keyword>
<feature type="transmembrane region" description="Helical" evidence="6">
    <location>
        <begin position="198"/>
        <end position="215"/>
    </location>
</feature>
<keyword evidence="8" id="KW-1185">Reference proteome</keyword>
<dbReference type="PANTHER" id="PTHR30028:SF0">
    <property type="entry name" value="PROTEIN ALUMINUM SENSITIVE 3"/>
    <property type="match status" value="1"/>
</dbReference>
<sequence>MSSTQDSMVAIGPGLAVAVIVLAFAAVAVNRLARTGHATDAAVAVARAVVQLAALAAVIAVVIQNVWASAAFVGVMSVAAAWTSGSRVARRRPQWRVVALLWLPVAAPTVLVVAVLVAVGVLPAAGLAIIPTAGILLGGAMNTTSLAGRRALEELAARRGEVEAALSLGFLPREARSEICTEAGATALLPGIDQTRSVGLVTIPGAFVGMVLGGAPVSHAAIMQLFVMVALLAVSAIAMAVTAEMAARQLV</sequence>
<accession>A0A173LMV6</accession>
<organism evidence="7 8">
    <name type="scientific">Dietzia timorensis</name>
    <dbReference type="NCBI Taxonomy" id="499555"/>
    <lineage>
        <taxon>Bacteria</taxon>
        <taxon>Bacillati</taxon>
        <taxon>Actinomycetota</taxon>
        <taxon>Actinomycetes</taxon>
        <taxon>Mycobacteriales</taxon>
        <taxon>Dietziaceae</taxon>
        <taxon>Dietzia</taxon>
    </lineage>
</organism>
<dbReference type="RefSeq" id="WP_067477631.1">
    <property type="nucleotide sequence ID" value="NZ_CP015961.1"/>
</dbReference>
<feature type="transmembrane region" description="Helical" evidence="6">
    <location>
        <begin position="221"/>
        <end position="243"/>
    </location>
</feature>
<evidence type="ECO:0000313" key="8">
    <source>
        <dbReference type="Proteomes" id="UP000186104"/>
    </source>
</evidence>
<feature type="transmembrane region" description="Helical" evidence="6">
    <location>
        <begin position="12"/>
        <end position="29"/>
    </location>
</feature>
<evidence type="ECO:0000256" key="5">
    <source>
        <dbReference type="ARBA" id="ARBA00023136"/>
    </source>
</evidence>
<dbReference type="OrthoDB" id="3212530at2"/>
<reference evidence="7 8" key="1">
    <citation type="submission" date="2016-06" db="EMBL/GenBank/DDBJ databases">
        <title>Complete genome sequence of a saline-alkali tolerant type strain Dietzia timorensis ID05-A0528T.</title>
        <authorList>
            <person name="Wu X."/>
        </authorList>
    </citation>
    <scope>NUCLEOTIDE SEQUENCE [LARGE SCALE GENOMIC DNA]</scope>
    <source>
        <strain evidence="7 8">ID05-A0528</strain>
    </source>
</reference>
<evidence type="ECO:0000256" key="6">
    <source>
        <dbReference type="SAM" id="Phobius"/>
    </source>
</evidence>
<dbReference type="AlphaFoldDB" id="A0A173LMV6"/>
<proteinExistence type="inferred from homology"/>